<evidence type="ECO:0000313" key="3">
    <source>
        <dbReference type="EMBL" id="AKI15871.1"/>
    </source>
</evidence>
<proteinExistence type="predicted"/>
<gene>
    <name evidence="3" type="primary">UL139</name>
</gene>
<dbReference type="EMBL" id="KP745682">
    <property type="protein sequence ID" value="AKI15871.1"/>
    <property type="molecule type" value="Genomic_DNA"/>
</dbReference>
<name>A0A0G2TS54_HCMV</name>
<keyword evidence="2" id="KW-1133">Transmembrane helix</keyword>
<sequence length="122" mass="12859">MTVVVMLTIAVAAVAIVSSDNTTNSTTCVDGTNGTWWTVQHVGMLAAGGWSCFILLLMFVCCFCCFQLLRKLCGCCGNSQSDSKTTHAYTNAAFTSSDATLPMGTTGSYTPPQDGSFPPPPR</sequence>
<accession>A0A0G2TS54</accession>
<keyword evidence="2" id="KW-0472">Membrane</keyword>
<evidence type="ECO:0000256" key="2">
    <source>
        <dbReference type="SAM" id="Phobius"/>
    </source>
</evidence>
<reference evidence="3 4" key="1">
    <citation type="journal article" date="2015" name="J. Virol.">
        <title>High-throughput analysis of human cytomegalovirus genome diversity highlights the widespread occurrence of gene-disrupting mutations and pervasive recombination.</title>
        <authorList>
            <person name="Sijmons S."/>
            <person name="Thys K."/>
            <person name="Mbong Ngwese M."/>
            <person name="Van Damme E."/>
            <person name="Dvorak J."/>
            <person name="Van Loock M."/>
            <person name="Li G."/>
            <person name="Tachezy R."/>
            <person name="Busson L."/>
            <person name="Aerssens J."/>
            <person name="Van Ranst M."/>
            <person name="Maes P."/>
        </authorList>
    </citation>
    <scope>NUCLEOTIDE SEQUENCE [LARGE SCALE GENOMIC DNA]</scope>
    <source>
        <strain evidence="3">BE/46/2011</strain>
    </source>
</reference>
<dbReference type="Proteomes" id="UP000153206">
    <property type="component" value="Segment"/>
</dbReference>
<feature type="transmembrane region" description="Helical" evidence="2">
    <location>
        <begin position="43"/>
        <end position="69"/>
    </location>
</feature>
<feature type="compositionally biased region" description="Polar residues" evidence="1">
    <location>
        <begin position="97"/>
        <end position="113"/>
    </location>
</feature>
<feature type="region of interest" description="Disordered" evidence="1">
    <location>
        <begin position="97"/>
        <end position="122"/>
    </location>
</feature>
<keyword evidence="2" id="KW-0812">Transmembrane</keyword>
<protein>
    <submittedName>
        <fullName evidence="3">Membrane glycoprotein UL139</fullName>
    </submittedName>
</protein>
<evidence type="ECO:0000256" key="1">
    <source>
        <dbReference type="SAM" id="MobiDB-lite"/>
    </source>
</evidence>
<evidence type="ECO:0000313" key="4">
    <source>
        <dbReference type="Proteomes" id="UP000153206"/>
    </source>
</evidence>
<dbReference type="Pfam" id="PF12507">
    <property type="entry name" value="HCMV_UL139"/>
    <property type="match status" value="1"/>
</dbReference>
<dbReference type="InterPro" id="IPR021042">
    <property type="entry name" value="Herpes_UL139_cytomegalovirus"/>
</dbReference>
<organism evidence="3 4">
    <name type="scientific">Human cytomegalovirus</name>
    <name type="common">HHV-5</name>
    <name type="synonym">Human herpesvirus 5</name>
    <dbReference type="NCBI Taxonomy" id="10359"/>
    <lineage>
        <taxon>Viruses</taxon>
        <taxon>Duplodnaviria</taxon>
        <taxon>Heunggongvirae</taxon>
        <taxon>Peploviricota</taxon>
        <taxon>Herviviricetes</taxon>
        <taxon>Herpesvirales</taxon>
        <taxon>Orthoherpesviridae</taxon>
        <taxon>Betaherpesvirinae</taxon>
        <taxon>Cytomegalovirus</taxon>
        <taxon>Cytomegalovirus humanbeta5</taxon>
    </lineage>
</organism>
<organismHost>
    <name type="scientific">Homo sapiens</name>
    <name type="common">Human</name>
    <dbReference type="NCBI Taxonomy" id="9606"/>
</organismHost>